<sequence length="174" mass="20233">MKIAVIGYSGSGKSTLAKHLGEETGYPVLHLDKVNFLPGWQERDRAEARAMVTAFMAQDDWIIDGNYGDLHCGLRMAAANKIMMLCLPRRVCFPRAYLRYLKSRNQVRESMAEGCEEKFDYAFAKWILKDGRSKRHRDWYRSLQKAYPEKVLFCQNSRDVRKLLESGKIWQSEC</sequence>
<evidence type="ECO:0000313" key="2">
    <source>
        <dbReference type="Proteomes" id="UP000218387"/>
    </source>
</evidence>
<keyword evidence="2" id="KW-1185">Reference proteome</keyword>
<dbReference type="AlphaFoldDB" id="A0A4V1GMI6"/>
<organism evidence="1 2">
    <name type="scientific">Eubacterium maltosivorans</name>
    <dbReference type="NCBI Taxonomy" id="2041044"/>
    <lineage>
        <taxon>Bacteria</taxon>
        <taxon>Bacillati</taxon>
        <taxon>Bacillota</taxon>
        <taxon>Clostridia</taxon>
        <taxon>Eubacteriales</taxon>
        <taxon>Eubacteriaceae</taxon>
        <taxon>Eubacterium</taxon>
    </lineage>
</organism>
<dbReference type="Proteomes" id="UP000218387">
    <property type="component" value="Chromosome"/>
</dbReference>
<protein>
    <submittedName>
        <fullName evidence="1">DNA topology modulation protein FlaR</fullName>
    </submittedName>
</protein>
<dbReference type="EMBL" id="CP029487">
    <property type="protein sequence ID" value="QCT73416.1"/>
    <property type="molecule type" value="Genomic_DNA"/>
</dbReference>
<reference evidence="1 2" key="1">
    <citation type="submission" date="2018-05" db="EMBL/GenBank/DDBJ databases">
        <title>Genome comparison of Eubacterium sp.</title>
        <authorList>
            <person name="Feng Y."/>
            <person name="Sanchez-Andrea I."/>
            <person name="Stams A.J.M."/>
            <person name="De Vos W.M."/>
        </authorList>
    </citation>
    <scope>NUCLEOTIDE SEQUENCE [LARGE SCALE GENOMIC DNA]</scope>
    <source>
        <strain evidence="1 2">YI</strain>
    </source>
</reference>
<evidence type="ECO:0000313" key="1">
    <source>
        <dbReference type="EMBL" id="QCT73416.1"/>
    </source>
</evidence>
<dbReference type="SUPFAM" id="SSF52540">
    <property type="entry name" value="P-loop containing nucleoside triphosphate hydrolases"/>
    <property type="match status" value="1"/>
</dbReference>
<dbReference type="RefSeq" id="WP_096920623.1">
    <property type="nucleotide sequence ID" value="NZ_CP029487.1"/>
</dbReference>
<dbReference type="PANTHER" id="PTHR37816">
    <property type="entry name" value="YALI0E33011P"/>
    <property type="match status" value="1"/>
</dbReference>
<proteinExistence type="predicted"/>
<dbReference type="KEGG" id="emt:CPZ25_019540"/>
<dbReference type="Gene3D" id="3.40.50.300">
    <property type="entry name" value="P-loop containing nucleotide triphosphate hydrolases"/>
    <property type="match status" value="1"/>
</dbReference>
<name>A0A4V1GMI6_EUBML</name>
<dbReference type="InterPro" id="IPR027417">
    <property type="entry name" value="P-loop_NTPase"/>
</dbReference>
<gene>
    <name evidence="1" type="ORF">CPZ25_019540</name>
</gene>
<accession>A0A4V1GMI6</accession>
<dbReference type="PANTHER" id="PTHR37816:SF3">
    <property type="entry name" value="MODULATES DNA TOPOLOGY"/>
    <property type="match status" value="1"/>
</dbReference>
<dbReference type="InterPro" id="IPR052922">
    <property type="entry name" value="Cytidylate_Kinase-2"/>
</dbReference>
<dbReference type="CDD" id="cd01983">
    <property type="entry name" value="SIMIBI"/>
    <property type="match status" value="1"/>
</dbReference>